<dbReference type="InterPro" id="IPR008978">
    <property type="entry name" value="HSP20-like_chaperone"/>
</dbReference>
<evidence type="ECO:0000313" key="3">
    <source>
        <dbReference type="Proteomes" id="UP000076532"/>
    </source>
</evidence>
<evidence type="ECO:0000259" key="1">
    <source>
        <dbReference type="Pfam" id="PF00011"/>
    </source>
</evidence>
<dbReference type="STRING" id="436010.A0A166GD62"/>
<proteinExistence type="predicted"/>
<name>A0A166GD62_9AGAM</name>
<dbReference type="InterPro" id="IPR002068">
    <property type="entry name" value="A-crystallin/Hsp20_dom"/>
</dbReference>
<dbReference type="EMBL" id="KV417580">
    <property type="protein sequence ID" value="KZP17718.1"/>
    <property type="molecule type" value="Genomic_DNA"/>
</dbReference>
<feature type="domain" description="SHSP" evidence="1">
    <location>
        <begin position="15"/>
        <end position="84"/>
    </location>
</feature>
<organism evidence="2 3">
    <name type="scientific">Athelia psychrophila</name>
    <dbReference type="NCBI Taxonomy" id="1759441"/>
    <lineage>
        <taxon>Eukaryota</taxon>
        <taxon>Fungi</taxon>
        <taxon>Dikarya</taxon>
        <taxon>Basidiomycota</taxon>
        <taxon>Agaricomycotina</taxon>
        <taxon>Agaricomycetes</taxon>
        <taxon>Agaricomycetidae</taxon>
        <taxon>Atheliales</taxon>
        <taxon>Atheliaceae</taxon>
        <taxon>Athelia</taxon>
    </lineage>
</organism>
<sequence length="90" mass="10167">MHVVSTASGYTLNAQLPIDIQPEMITVSAKKGDRIAVVADVWHMETDCHYEWQIQFPHDINMNSVRVIVGKGGQLTIHAPKRRQTCYGYV</sequence>
<protein>
    <recommendedName>
        <fullName evidence="1">SHSP domain-containing protein</fullName>
    </recommendedName>
</protein>
<dbReference type="CDD" id="cd06464">
    <property type="entry name" value="ACD_sHsps-like"/>
    <property type="match status" value="1"/>
</dbReference>
<keyword evidence="3" id="KW-1185">Reference proteome</keyword>
<dbReference type="Gene3D" id="2.60.40.790">
    <property type="match status" value="1"/>
</dbReference>
<dbReference type="AlphaFoldDB" id="A0A166GD62"/>
<dbReference type="Pfam" id="PF00011">
    <property type="entry name" value="HSP20"/>
    <property type="match status" value="1"/>
</dbReference>
<dbReference type="OrthoDB" id="3253535at2759"/>
<gene>
    <name evidence="2" type="ORF">FIBSPDRAFT_830296</name>
</gene>
<reference evidence="2 3" key="1">
    <citation type="journal article" date="2016" name="Mol. Biol. Evol.">
        <title>Comparative Genomics of Early-Diverging Mushroom-Forming Fungi Provides Insights into the Origins of Lignocellulose Decay Capabilities.</title>
        <authorList>
            <person name="Nagy L.G."/>
            <person name="Riley R."/>
            <person name="Tritt A."/>
            <person name="Adam C."/>
            <person name="Daum C."/>
            <person name="Floudas D."/>
            <person name="Sun H."/>
            <person name="Yadav J.S."/>
            <person name="Pangilinan J."/>
            <person name="Larsson K.H."/>
            <person name="Matsuura K."/>
            <person name="Barry K."/>
            <person name="Labutti K."/>
            <person name="Kuo R."/>
            <person name="Ohm R.A."/>
            <person name="Bhattacharya S.S."/>
            <person name="Shirouzu T."/>
            <person name="Yoshinaga Y."/>
            <person name="Martin F.M."/>
            <person name="Grigoriev I.V."/>
            <person name="Hibbett D.S."/>
        </authorList>
    </citation>
    <scope>NUCLEOTIDE SEQUENCE [LARGE SCALE GENOMIC DNA]</scope>
    <source>
        <strain evidence="2 3">CBS 109695</strain>
    </source>
</reference>
<dbReference type="SUPFAM" id="SSF49764">
    <property type="entry name" value="HSP20-like chaperones"/>
    <property type="match status" value="1"/>
</dbReference>
<evidence type="ECO:0000313" key="2">
    <source>
        <dbReference type="EMBL" id="KZP17718.1"/>
    </source>
</evidence>
<dbReference type="Proteomes" id="UP000076532">
    <property type="component" value="Unassembled WGS sequence"/>
</dbReference>
<accession>A0A166GD62</accession>